<dbReference type="KEGG" id="mri:Mal4_36760"/>
<gene>
    <name evidence="1" type="ORF">Mal4_36760</name>
</gene>
<dbReference type="EMBL" id="CP036275">
    <property type="protein sequence ID" value="QDU39335.1"/>
    <property type="molecule type" value="Genomic_DNA"/>
</dbReference>
<organism evidence="1 2">
    <name type="scientific">Maioricimonas rarisocia</name>
    <dbReference type="NCBI Taxonomy" id="2528026"/>
    <lineage>
        <taxon>Bacteria</taxon>
        <taxon>Pseudomonadati</taxon>
        <taxon>Planctomycetota</taxon>
        <taxon>Planctomycetia</taxon>
        <taxon>Planctomycetales</taxon>
        <taxon>Planctomycetaceae</taxon>
        <taxon>Maioricimonas</taxon>
    </lineage>
</organism>
<protein>
    <submittedName>
        <fullName evidence="1">Uncharacterized protein</fullName>
    </submittedName>
</protein>
<dbReference type="AlphaFoldDB" id="A0A517ZA19"/>
<reference evidence="1 2" key="1">
    <citation type="submission" date="2019-02" db="EMBL/GenBank/DDBJ databases">
        <title>Deep-cultivation of Planctomycetes and their phenomic and genomic characterization uncovers novel biology.</title>
        <authorList>
            <person name="Wiegand S."/>
            <person name="Jogler M."/>
            <person name="Boedeker C."/>
            <person name="Pinto D."/>
            <person name="Vollmers J."/>
            <person name="Rivas-Marin E."/>
            <person name="Kohn T."/>
            <person name="Peeters S.H."/>
            <person name="Heuer A."/>
            <person name="Rast P."/>
            <person name="Oberbeckmann S."/>
            <person name="Bunk B."/>
            <person name="Jeske O."/>
            <person name="Meyerdierks A."/>
            <person name="Storesund J.E."/>
            <person name="Kallscheuer N."/>
            <person name="Luecker S."/>
            <person name="Lage O.M."/>
            <person name="Pohl T."/>
            <person name="Merkel B.J."/>
            <person name="Hornburger P."/>
            <person name="Mueller R.-W."/>
            <person name="Bruemmer F."/>
            <person name="Labrenz M."/>
            <person name="Spormann A.M."/>
            <person name="Op den Camp H."/>
            <person name="Overmann J."/>
            <person name="Amann R."/>
            <person name="Jetten M.S.M."/>
            <person name="Mascher T."/>
            <person name="Medema M.H."/>
            <person name="Devos D.P."/>
            <person name="Kaster A.-K."/>
            <person name="Ovreas L."/>
            <person name="Rohde M."/>
            <person name="Galperin M.Y."/>
            <person name="Jogler C."/>
        </authorList>
    </citation>
    <scope>NUCLEOTIDE SEQUENCE [LARGE SCALE GENOMIC DNA]</scope>
    <source>
        <strain evidence="1 2">Mal4</strain>
    </source>
</reference>
<accession>A0A517ZA19</accession>
<proteinExistence type="predicted"/>
<keyword evidence="2" id="KW-1185">Reference proteome</keyword>
<name>A0A517ZA19_9PLAN</name>
<evidence type="ECO:0000313" key="2">
    <source>
        <dbReference type="Proteomes" id="UP000320496"/>
    </source>
</evidence>
<dbReference type="Proteomes" id="UP000320496">
    <property type="component" value="Chromosome"/>
</dbReference>
<sequence length="69" mass="8117">MLRWTAPRCLVQWLLGSVYLRCRVGRLSMAKRPRERLTPDQIVRKLRYADAMLNVGEQPADVLQVHRMP</sequence>
<evidence type="ECO:0000313" key="1">
    <source>
        <dbReference type="EMBL" id="QDU39335.1"/>
    </source>
</evidence>